<protein>
    <submittedName>
        <fullName evidence="1">Uncharacterized protein</fullName>
    </submittedName>
</protein>
<evidence type="ECO:0000313" key="1">
    <source>
        <dbReference type="EMBL" id="NVI45626.1"/>
    </source>
</evidence>
<evidence type="ECO:0000313" key="2">
    <source>
        <dbReference type="EMBL" id="WXC76542.1"/>
    </source>
</evidence>
<name>A0A974A0V2_9BRAD</name>
<dbReference type="RefSeq" id="WP_166205103.1">
    <property type="nucleotide sequence ID" value="NZ_CP088285.1"/>
</dbReference>
<organism evidence="1">
    <name type="scientific">Bradyrhizobium septentrionale</name>
    <dbReference type="NCBI Taxonomy" id="1404411"/>
    <lineage>
        <taxon>Bacteria</taxon>
        <taxon>Pseudomonadati</taxon>
        <taxon>Pseudomonadota</taxon>
        <taxon>Alphaproteobacteria</taxon>
        <taxon>Hyphomicrobiales</taxon>
        <taxon>Nitrobacteraceae</taxon>
        <taxon>Bradyrhizobium</taxon>
    </lineage>
</organism>
<reference evidence="2" key="2">
    <citation type="journal article" date="2021" name="Int. J. Syst. Evol. Microbiol.">
        <title>Bradyrhizobium septentrionale sp. nov. (sv. septentrionale) and Bradyrhizobium quebecense sp. nov. (sv. septentrionale) associated with legumes native to Canada possess rearranged symbiosis genes and numerous insertion sequences.</title>
        <authorList>
            <person name="Bromfield E.S.P."/>
            <person name="Cloutier S."/>
        </authorList>
    </citation>
    <scope>NUCLEOTIDE SEQUENCE</scope>
    <source>
        <strain evidence="2">5S5</strain>
    </source>
</reference>
<dbReference type="AlphaFoldDB" id="A0A974A0V2"/>
<gene>
    <name evidence="1" type="ORF">HAP48_022215</name>
    <name evidence="2" type="ORF">WDK88_23915</name>
</gene>
<dbReference type="EMBL" id="CP147711">
    <property type="protein sequence ID" value="WXC76542.1"/>
    <property type="molecule type" value="Genomic_DNA"/>
</dbReference>
<evidence type="ECO:0000313" key="3">
    <source>
        <dbReference type="Proteomes" id="UP001432046"/>
    </source>
</evidence>
<accession>A0A974A0V2</accession>
<reference evidence="1" key="1">
    <citation type="submission" date="2020-06" db="EMBL/GenBank/DDBJ databases">
        <title>Whole Genome Sequence of Bradyrhizobium sp. Strain 1S1.</title>
        <authorList>
            <person name="Bromfield E.S.P."/>
            <person name="Cloutier S."/>
        </authorList>
    </citation>
    <scope>NUCLEOTIDE SEQUENCE [LARGE SCALE GENOMIC DNA]</scope>
    <source>
        <strain evidence="1">1S1</strain>
    </source>
</reference>
<reference evidence="2" key="3">
    <citation type="submission" date="2024-03" db="EMBL/GenBank/DDBJ databases">
        <authorList>
            <person name="Bromfield E.S.P."/>
            <person name="Cloutier S."/>
        </authorList>
    </citation>
    <scope>NUCLEOTIDE SEQUENCE</scope>
    <source>
        <strain evidence="2">5S5</strain>
    </source>
</reference>
<proteinExistence type="predicted"/>
<dbReference type="EMBL" id="JAAOLE020000001">
    <property type="protein sequence ID" value="NVI45626.1"/>
    <property type="molecule type" value="Genomic_DNA"/>
</dbReference>
<sequence length="77" mass="9194">MSLQKQKITKDQLHELILERFGLTAFFQISEDKRLGFRTTVVAAPQDLYELHDRLERICRELRSKFELVAESKRDRT</sequence>
<dbReference type="Proteomes" id="UP001432046">
    <property type="component" value="Chromosome"/>
</dbReference>
<keyword evidence="3" id="KW-1185">Reference proteome</keyword>